<gene>
    <name evidence="1" type="ORF">DFH07DRAFT_967743</name>
</gene>
<sequence length="98" mass="10994">MRAIDFPAVATEAFASCKELEVLVDMHVVGQYFGDLLHVDDPRFVHIFLTYDGHPADWFVGTRGGLDYWAVPKHSSRAPHPNQARFALLDIAGGWDLK</sequence>
<reference evidence="1" key="1">
    <citation type="submission" date="2023-03" db="EMBL/GenBank/DDBJ databases">
        <title>Massive genome expansion in bonnet fungi (Mycena s.s.) driven by repeated elements and novel gene families across ecological guilds.</title>
        <authorList>
            <consortium name="Lawrence Berkeley National Laboratory"/>
            <person name="Harder C.B."/>
            <person name="Miyauchi S."/>
            <person name="Viragh M."/>
            <person name="Kuo A."/>
            <person name="Thoen E."/>
            <person name="Andreopoulos B."/>
            <person name="Lu D."/>
            <person name="Skrede I."/>
            <person name="Drula E."/>
            <person name="Henrissat B."/>
            <person name="Morin E."/>
            <person name="Kohler A."/>
            <person name="Barry K."/>
            <person name="LaButti K."/>
            <person name="Morin E."/>
            <person name="Salamov A."/>
            <person name="Lipzen A."/>
            <person name="Mereny Z."/>
            <person name="Hegedus B."/>
            <person name="Baldrian P."/>
            <person name="Stursova M."/>
            <person name="Weitz H."/>
            <person name="Taylor A."/>
            <person name="Grigoriev I.V."/>
            <person name="Nagy L.G."/>
            <person name="Martin F."/>
            <person name="Kauserud H."/>
        </authorList>
    </citation>
    <scope>NUCLEOTIDE SEQUENCE</scope>
    <source>
        <strain evidence="1">CBHHK188m</strain>
    </source>
</reference>
<proteinExistence type="predicted"/>
<dbReference type="Proteomes" id="UP001215280">
    <property type="component" value="Unassembled WGS sequence"/>
</dbReference>
<keyword evidence="2" id="KW-1185">Reference proteome</keyword>
<dbReference type="AlphaFoldDB" id="A0AAD7I3K9"/>
<name>A0AAD7I3K9_9AGAR</name>
<evidence type="ECO:0000313" key="2">
    <source>
        <dbReference type="Proteomes" id="UP001215280"/>
    </source>
</evidence>
<evidence type="ECO:0000313" key="1">
    <source>
        <dbReference type="EMBL" id="KAJ7734194.1"/>
    </source>
</evidence>
<dbReference type="EMBL" id="JARJLG010000163">
    <property type="protein sequence ID" value="KAJ7734194.1"/>
    <property type="molecule type" value="Genomic_DNA"/>
</dbReference>
<comment type="caution">
    <text evidence="1">The sequence shown here is derived from an EMBL/GenBank/DDBJ whole genome shotgun (WGS) entry which is preliminary data.</text>
</comment>
<protein>
    <submittedName>
        <fullName evidence="1">Uncharacterized protein</fullName>
    </submittedName>
</protein>
<accession>A0AAD7I3K9</accession>
<organism evidence="1 2">
    <name type="scientific">Mycena maculata</name>
    <dbReference type="NCBI Taxonomy" id="230809"/>
    <lineage>
        <taxon>Eukaryota</taxon>
        <taxon>Fungi</taxon>
        <taxon>Dikarya</taxon>
        <taxon>Basidiomycota</taxon>
        <taxon>Agaricomycotina</taxon>
        <taxon>Agaricomycetes</taxon>
        <taxon>Agaricomycetidae</taxon>
        <taxon>Agaricales</taxon>
        <taxon>Marasmiineae</taxon>
        <taxon>Mycenaceae</taxon>
        <taxon>Mycena</taxon>
    </lineage>
</organism>